<dbReference type="CDD" id="cd04486">
    <property type="entry name" value="YhcR_OBF_like"/>
    <property type="match status" value="1"/>
</dbReference>
<protein>
    <recommendedName>
        <fullName evidence="1">LTD domain-containing protein</fullName>
    </recommendedName>
</protein>
<dbReference type="Pfam" id="PF00932">
    <property type="entry name" value="LTD"/>
    <property type="match status" value="1"/>
</dbReference>
<accession>A0A160VE23</accession>
<dbReference type="InterPro" id="IPR036415">
    <property type="entry name" value="Lamin_tail_dom_sf"/>
</dbReference>
<sequence>MKKYAWVPFFLTLVIAQDNSLFFSEYAEGSSNHKYLEIYNGTGASVALTNYQIAQSTNGGGWQYYHTFPSGFSIADGDVWVITTDQAEASIQAVADEVLSYPSVVHHNGDDARGLISISGTDTTWIDIIGDPTDDPGSGWDVAGTTNGTQNHTLVRKSTVTSGNTDWSASAGTTADNSEWIVLDQNTWDYVGSHPHTDLEANDPALVISSPEGGSTLYSTDVTVSFTVSNFTVATSGGDGHVHYAVDGGTTVMQYTTDDIALTGLSESSHTVIVWLVDNSHANLSPHVADTVAFTVSPSPDYITIAEARALAVGTDATVRGIVTTPNYQTTNTEYGLQDATAGIIIFLYGEMLTMNVGDSVEVTGELDEYNGKFEIVPSGASGFTIISQNNPLPAFQVVTVASLVANGEDYESELIRINGASITSGSWPTSSSANLDISDDGGTSTVIMRIDSDMDIIGNPEPADPFNVQGIIGQYNDYQILPRYYTDFSPAGAVAPTIADITMDPTSPTDEDNVTISATVMDDSTVASVTLTYDAGSGNTDVTMSNTTGDTYAGTIPAQSSGTIVIYTITAADNSGNSTESDEGTYTVLPSGIVITSIYDIQYVSDPTTDDASPLDGQTVTISGVVTAEFWGSSSNRYLYVQDAEGPWNGVVCFEYDGWDTFDFVSSAGIANSVAEGDSVTVTGTVDEYYNLTEIVDVTDVIVHGPAVNMISPAVVTTGQIMTGGSDAEAYEGCLVKVDNVTVDNADLGNGEWSVTDGTNSMRVDDIWDYYYFPDSGQALAGVAGVMTYTYSNTKLEPRLARDVVEADGTPVRLQRIQQVLHSDLIKAGVDEESDMSYMYGDTVTIEGIVTMPTGLSYAGDGVKFIFQDEQGGPWSSILSYDPDSSAFPVLFEGDRVQCTGYIYEYSTGPANMTELFITEPVNILGVGVALPDTADVNTGDLRWPTEAEQWGTVMVRATNAIVIQNDLPYGEWSIDDGTGKVNVDDDSDSISVWQEAVGRPPVGSYVSSIRGWVYHHYGSNADSTAYKIEPLYVADIEFGAGPPNITDVSRDPCVPGVDDVVTVSAVITDNSTISEANIYYRINSGDWTFADMSNTVDNTWSGSIPASGTDGAFIEYYVQGADDGADQSEIKWSEFPDISNGNFLGYNTLSSALTINNIQYSPWPNGESPYNGCDVTVTGVVTGDTAQYNSGYAAYAFQSASAQWSGVVFDGWDDSMLSRGDEVTVSGTVEEFDPEWHFKYDGNTKLINVSAVTVNSAGNSMASMSVSTADLGQDAEEVESYEGCLVTLSDVTVSAMNAYDWGIVDDSGVECLIDDDMATMAADNYMSTLEEGTTLSQVTGIFNFSFGTYKIQVRDLADLGQLGVDENFESLPRQFALHDNYPNPFNPETRIRFEIGNQANVQLIIYDMLGRKVRTLVNDNYDPGMYVINWDGMNDNRQPVSSGPYLYRIKAGEFIDHKKMILVR</sequence>
<feature type="domain" description="LTD" evidence="1">
    <location>
        <begin position="1"/>
        <end position="226"/>
    </location>
</feature>
<dbReference type="Pfam" id="PF13860">
    <property type="entry name" value="FlgD_ig"/>
    <property type="match status" value="1"/>
</dbReference>
<dbReference type="InterPro" id="IPR001322">
    <property type="entry name" value="Lamin_tail_dom"/>
</dbReference>
<evidence type="ECO:0000259" key="1">
    <source>
        <dbReference type="PROSITE" id="PS51841"/>
    </source>
</evidence>
<organism evidence="2">
    <name type="scientific">hydrothermal vent metagenome</name>
    <dbReference type="NCBI Taxonomy" id="652676"/>
    <lineage>
        <taxon>unclassified sequences</taxon>
        <taxon>metagenomes</taxon>
        <taxon>ecological metagenomes</taxon>
    </lineage>
</organism>
<dbReference type="InterPro" id="IPR013783">
    <property type="entry name" value="Ig-like_fold"/>
</dbReference>
<dbReference type="Gene3D" id="2.60.40.10">
    <property type="entry name" value="Immunoglobulins"/>
    <property type="match status" value="1"/>
</dbReference>
<dbReference type="PROSITE" id="PS51841">
    <property type="entry name" value="LTD"/>
    <property type="match status" value="1"/>
</dbReference>
<dbReference type="InterPro" id="IPR026444">
    <property type="entry name" value="Secre_tail"/>
</dbReference>
<dbReference type="Gene3D" id="2.60.40.4070">
    <property type="match status" value="1"/>
</dbReference>
<dbReference type="InterPro" id="IPR025965">
    <property type="entry name" value="FlgD/Vpr_Ig-like"/>
</dbReference>
<dbReference type="EMBL" id="FAXC01000113">
    <property type="protein sequence ID" value="CUV08718.1"/>
    <property type="molecule type" value="Genomic_DNA"/>
</dbReference>
<dbReference type="SUPFAM" id="SSF74853">
    <property type="entry name" value="Lamin A/C globular tail domain"/>
    <property type="match status" value="1"/>
</dbReference>
<proteinExistence type="predicted"/>
<gene>
    <name evidence="2" type="ORF">MGWOODY_Mmi2304</name>
</gene>
<name>A0A160VE23_9ZZZZ</name>
<dbReference type="NCBIfam" id="TIGR04183">
    <property type="entry name" value="Por_Secre_tail"/>
    <property type="match status" value="1"/>
</dbReference>
<reference evidence="2" key="1">
    <citation type="submission" date="2015-10" db="EMBL/GenBank/DDBJ databases">
        <authorList>
            <person name="Gilbert D.G."/>
        </authorList>
    </citation>
    <scope>NUCLEOTIDE SEQUENCE</scope>
</reference>
<evidence type="ECO:0000313" key="2">
    <source>
        <dbReference type="EMBL" id="CUV08718.1"/>
    </source>
</evidence>